<feature type="signal peptide" evidence="2">
    <location>
        <begin position="1"/>
        <end position="18"/>
    </location>
</feature>
<dbReference type="PANTHER" id="PTHR21629">
    <property type="entry name" value="C6 DOMAIN-CONTAINING PROTEIN"/>
    <property type="match status" value="1"/>
</dbReference>
<feature type="region of interest" description="Disordered" evidence="1">
    <location>
        <begin position="24"/>
        <end position="48"/>
    </location>
</feature>
<evidence type="ECO:0000256" key="1">
    <source>
        <dbReference type="SAM" id="MobiDB-lite"/>
    </source>
</evidence>
<reference evidence="5" key="2">
    <citation type="submission" date="2020-10" db="UniProtKB">
        <authorList>
            <consortium name="WormBaseParasite"/>
        </authorList>
    </citation>
    <scope>IDENTIFICATION</scope>
</reference>
<accession>A0A7E4WDA0</accession>
<dbReference type="PANTHER" id="PTHR21629:SF4">
    <property type="entry name" value="PROTEIN CBG13119"/>
    <property type="match status" value="1"/>
</dbReference>
<dbReference type="InterPro" id="IPR002601">
    <property type="entry name" value="C6_domain"/>
</dbReference>
<evidence type="ECO:0000313" key="5">
    <source>
        <dbReference type="WBParaSite" id="Pan_g9592.t1"/>
    </source>
</evidence>
<organism evidence="4 5">
    <name type="scientific">Panagrellus redivivus</name>
    <name type="common">Microworm</name>
    <dbReference type="NCBI Taxonomy" id="6233"/>
    <lineage>
        <taxon>Eukaryota</taxon>
        <taxon>Metazoa</taxon>
        <taxon>Ecdysozoa</taxon>
        <taxon>Nematoda</taxon>
        <taxon>Chromadorea</taxon>
        <taxon>Rhabditida</taxon>
        <taxon>Tylenchina</taxon>
        <taxon>Panagrolaimomorpha</taxon>
        <taxon>Panagrolaimoidea</taxon>
        <taxon>Panagrolaimidae</taxon>
        <taxon>Panagrellus</taxon>
    </lineage>
</organism>
<keyword evidence="2" id="KW-0732">Signal</keyword>
<dbReference type="WBParaSite" id="Pan_g9592.t1">
    <property type="protein sequence ID" value="Pan_g9592.t1"/>
    <property type="gene ID" value="Pan_g9592"/>
</dbReference>
<dbReference type="Pfam" id="PF01681">
    <property type="entry name" value="C6"/>
    <property type="match status" value="1"/>
</dbReference>
<dbReference type="Proteomes" id="UP000492821">
    <property type="component" value="Unassembled WGS sequence"/>
</dbReference>
<feature type="domain" description="C6" evidence="3">
    <location>
        <begin position="52"/>
        <end position="148"/>
    </location>
</feature>
<proteinExistence type="predicted"/>
<name>A0A7E4WDA0_PANRE</name>
<feature type="chain" id="PRO_5028852395" evidence="2">
    <location>
        <begin position="19"/>
        <end position="151"/>
    </location>
</feature>
<protein>
    <submittedName>
        <fullName evidence="5">C6 domain-containing protein</fullName>
    </submittedName>
</protein>
<evidence type="ECO:0000256" key="2">
    <source>
        <dbReference type="SAM" id="SignalP"/>
    </source>
</evidence>
<keyword evidence="4" id="KW-1185">Reference proteome</keyword>
<evidence type="ECO:0000313" key="4">
    <source>
        <dbReference type="Proteomes" id="UP000492821"/>
    </source>
</evidence>
<dbReference type="SMART" id="SM01048">
    <property type="entry name" value="C6"/>
    <property type="match status" value="1"/>
</dbReference>
<sequence>MFAYGIVTLLIFVTRIRQNDGCAATSSASPATTASPVTTTASTDTTTTPQACASCTVSQITFTEANAADPNTETPTFTGPTTDANGCLELTAVCAAGNTEAFMQFNTNQGGPSEQAGVDVEATLQCQDGNWVYAPEGVASRIITEINCVVA</sequence>
<dbReference type="AlphaFoldDB" id="A0A7E4WDA0"/>
<evidence type="ECO:0000259" key="3">
    <source>
        <dbReference type="SMART" id="SM01048"/>
    </source>
</evidence>
<reference evidence="4" key="1">
    <citation type="journal article" date="2013" name="Genetics">
        <title>The draft genome and transcriptome of Panagrellus redivivus are shaped by the harsh demands of a free-living lifestyle.</title>
        <authorList>
            <person name="Srinivasan J."/>
            <person name="Dillman A.R."/>
            <person name="Macchietto M.G."/>
            <person name="Heikkinen L."/>
            <person name="Lakso M."/>
            <person name="Fracchia K.M."/>
            <person name="Antoshechkin I."/>
            <person name="Mortazavi A."/>
            <person name="Wong G."/>
            <person name="Sternberg P.W."/>
        </authorList>
    </citation>
    <scope>NUCLEOTIDE SEQUENCE [LARGE SCALE GENOMIC DNA]</scope>
    <source>
        <strain evidence="4">MT8872</strain>
    </source>
</reference>